<keyword evidence="1" id="KW-1133">Transmembrane helix</keyword>
<keyword evidence="1" id="KW-0812">Transmembrane</keyword>
<reference evidence="2" key="1">
    <citation type="submission" date="2016-10" db="EMBL/GenBank/DDBJ databases">
        <authorList>
            <person name="de Groot N.N."/>
        </authorList>
    </citation>
    <scope>NUCLEOTIDE SEQUENCE</scope>
</reference>
<dbReference type="EMBL" id="FPHK01000138">
    <property type="protein sequence ID" value="SFV69916.1"/>
    <property type="molecule type" value="Genomic_DNA"/>
</dbReference>
<proteinExistence type="predicted"/>
<evidence type="ECO:0000256" key="1">
    <source>
        <dbReference type="SAM" id="Phobius"/>
    </source>
</evidence>
<dbReference type="Gene3D" id="3.20.20.80">
    <property type="entry name" value="Glycosidases"/>
    <property type="match status" value="1"/>
</dbReference>
<accession>A0A1W1CVR7</accession>
<name>A0A1W1CVR7_9ZZZZ</name>
<dbReference type="InterPro" id="IPR017853">
    <property type="entry name" value="GH"/>
</dbReference>
<keyword evidence="1" id="KW-0472">Membrane</keyword>
<gene>
    <name evidence="2" type="ORF">MNB_SM-6-283</name>
</gene>
<sequence length="436" mass="50886">MAIIALMKKPFSWDNYSDQPALLQDRAFKKSMRKKELPSLLYTFLSALILLPLSLLATPFVKRKEINAQQFFSLGVDYEREPHATTAMIQELEVASILTRFKLWEMEKLPQLKAFLSEHKERKITLKILQDRENIEDLTLLKNNLTQIFQELEGIVDIFEIGSTINRAKWGFFSVREYLTFYKTAYDLKQKEFKNSKLIGSGVIDFEFHYTAHTLFNFCKCKYDGIGALLYVDRRGAPENTQLGFSLTDKIALLSTMVWLSPKTKQELHITEVNWPLSNTAPYAPTSEYECVSQEDYANYMLRYYLLAFASQQVDSVSWHQLIAPGYGLVDNREGIKKREAYEVYKYMLRTLKNAQFLRLDIKRGYYIIQLWVDEQLLQIHWSLKETTLKNEEFFEVYSKSGKKIEDEILEIGSAPLYIFITKEVGQKINASERIG</sequence>
<protein>
    <recommendedName>
        <fullName evidence="3">Glycosyl hydrolase</fullName>
    </recommendedName>
</protein>
<feature type="transmembrane region" description="Helical" evidence="1">
    <location>
        <begin position="39"/>
        <end position="61"/>
    </location>
</feature>
<evidence type="ECO:0008006" key="3">
    <source>
        <dbReference type="Google" id="ProtNLM"/>
    </source>
</evidence>
<dbReference type="AlphaFoldDB" id="A0A1W1CVR7"/>
<evidence type="ECO:0000313" key="2">
    <source>
        <dbReference type="EMBL" id="SFV69916.1"/>
    </source>
</evidence>
<dbReference type="SUPFAM" id="SSF51445">
    <property type="entry name" value="(Trans)glycosidases"/>
    <property type="match status" value="1"/>
</dbReference>
<organism evidence="2">
    <name type="scientific">hydrothermal vent metagenome</name>
    <dbReference type="NCBI Taxonomy" id="652676"/>
    <lineage>
        <taxon>unclassified sequences</taxon>
        <taxon>metagenomes</taxon>
        <taxon>ecological metagenomes</taxon>
    </lineage>
</organism>